<organism evidence="11">
    <name type="scientific">Medicago truncatula</name>
    <name type="common">Barrel medic</name>
    <name type="synonym">Medicago tribuloides</name>
    <dbReference type="NCBI Taxonomy" id="3880"/>
    <lineage>
        <taxon>Eukaryota</taxon>
        <taxon>Viridiplantae</taxon>
        <taxon>Streptophyta</taxon>
        <taxon>Embryophyta</taxon>
        <taxon>Tracheophyta</taxon>
        <taxon>Spermatophyta</taxon>
        <taxon>Magnoliopsida</taxon>
        <taxon>eudicotyledons</taxon>
        <taxon>Gunneridae</taxon>
        <taxon>Pentapetalae</taxon>
        <taxon>rosids</taxon>
        <taxon>fabids</taxon>
        <taxon>Fabales</taxon>
        <taxon>Fabaceae</taxon>
        <taxon>Papilionoideae</taxon>
        <taxon>50 kb inversion clade</taxon>
        <taxon>NPAAA clade</taxon>
        <taxon>Hologalegina</taxon>
        <taxon>IRL clade</taxon>
        <taxon>Trifolieae</taxon>
        <taxon>Medicago</taxon>
    </lineage>
</organism>
<keyword evidence="3 10" id="KW-0812">Transmembrane</keyword>
<evidence type="ECO:0000256" key="7">
    <source>
        <dbReference type="ARBA" id="ARBA00023294"/>
    </source>
</evidence>
<comment type="function">
    <text evidence="8">Involved in cellular auxin homeostasis by regulating auxin metabolism. Regulates intracellular auxin accumulation at the endoplasmic reticulum and thus auxin availability for nuclear auxin signaling.</text>
</comment>
<evidence type="ECO:0008006" key="12">
    <source>
        <dbReference type="Google" id="ProtNLM"/>
    </source>
</evidence>
<keyword evidence="2" id="KW-0813">Transport</keyword>
<comment type="subcellular location">
    <subcellularLocation>
        <location evidence="1">Endoplasmic reticulum membrane</location>
        <topology evidence="1">Multi-pass membrane protein</topology>
    </subcellularLocation>
</comment>
<dbReference type="GO" id="GO:0080162">
    <property type="term" value="P:endoplasmic reticulum to cytosol auxin transport"/>
    <property type="evidence" value="ECO:0007669"/>
    <property type="project" value="InterPro"/>
</dbReference>
<dbReference type="Proteomes" id="UP000265566">
    <property type="component" value="Chromosome 8"/>
</dbReference>
<dbReference type="AlphaFoldDB" id="A0A396GG32"/>
<evidence type="ECO:0000256" key="8">
    <source>
        <dbReference type="ARBA" id="ARBA00025100"/>
    </source>
</evidence>
<evidence type="ECO:0000256" key="3">
    <source>
        <dbReference type="ARBA" id="ARBA00022692"/>
    </source>
</evidence>
<evidence type="ECO:0000256" key="9">
    <source>
        <dbReference type="ARBA" id="ARBA00025752"/>
    </source>
</evidence>
<evidence type="ECO:0000313" key="11">
    <source>
        <dbReference type="EMBL" id="RHN38644.1"/>
    </source>
</evidence>
<dbReference type="EMBL" id="PSQE01000008">
    <property type="protein sequence ID" value="RHN38644.1"/>
    <property type="molecule type" value="Genomic_DNA"/>
</dbReference>
<dbReference type="Gramene" id="rna44602">
    <property type="protein sequence ID" value="RHN38644.1"/>
    <property type="gene ID" value="gene44602"/>
</dbReference>
<dbReference type="InterPro" id="IPR004776">
    <property type="entry name" value="Mem_transp_PIN-like"/>
</dbReference>
<keyword evidence="6 10" id="KW-0472">Membrane</keyword>
<keyword evidence="5 10" id="KW-1133">Transmembrane helix</keyword>
<proteinExistence type="inferred from homology"/>
<sequence>MFHELCRWFMPLNVLLTFIIGAALGWLVVKLMRVPHHLQGLVLGCCAAGNPFGDADICRRNRLAYASLSMAVRYLINAYLN</sequence>
<name>A0A396GG32_MEDTR</name>
<keyword evidence="4" id="KW-0256">Endoplasmic reticulum</keyword>
<keyword evidence="7" id="KW-0927">Auxin signaling pathway</keyword>
<dbReference type="PANTHER" id="PTHR31651">
    <property type="match status" value="1"/>
</dbReference>
<dbReference type="InterPro" id="IPR045033">
    <property type="entry name" value="PILS1/3/4/5/7"/>
</dbReference>
<dbReference type="Pfam" id="PF03547">
    <property type="entry name" value="Mem_trans"/>
    <property type="match status" value="1"/>
</dbReference>
<evidence type="ECO:0000256" key="2">
    <source>
        <dbReference type="ARBA" id="ARBA00022448"/>
    </source>
</evidence>
<dbReference type="GO" id="GO:0009734">
    <property type="term" value="P:auxin-activated signaling pathway"/>
    <property type="evidence" value="ECO:0007669"/>
    <property type="project" value="UniProtKB-KW"/>
</dbReference>
<evidence type="ECO:0000256" key="5">
    <source>
        <dbReference type="ARBA" id="ARBA00022989"/>
    </source>
</evidence>
<evidence type="ECO:0000256" key="1">
    <source>
        <dbReference type="ARBA" id="ARBA00004477"/>
    </source>
</evidence>
<reference evidence="11" key="1">
    <citation type="journal article" date="2018" name="Nat. Plants">
        <title>Whole-genome landscape of Medicago truncatula symbiotic genes.</title>
        <authorList>
            <person name="Pecrix Y."/>
            <person name="Gamas P."/>
            <person name="Carrere S."/>
        </authorList>
    </citation>
    <scope>NUCLEOTIDE SEQUENCE</scope>
    <source>
        <tissue evidence="11">Leaves</tissue>
    </source>
</reference>
<evidence type="ECO:0000256" key="10">
    <source>
        <dbReference type="SAM" id="Phobius"/>
    </source>
</evidence>
<accession>A0A396GG32</accession>
<feature type="transmembrane region" description="Helical" evidence="10">
    <location>
        <begin position="12"/>
        <end position="29"/>
    </location>
</feature>
<comment type="similarity">
    <text evidence="9">Belongs to the auxin efflux carrier (TC 2.A.69.2) family.</text>
</comment>
<gene>
    <name evidence="11" type="ORF">MtrunA17_Chr8g0335431</name>
</gene>
<dbReference type="PANTHER" id="PTHR31651:SF44">
    <property type="entry name" value="AUXIN EFFLUX CARRIER FAMILY PROTEIN"/>
    <property type="match status" value="1"/>
</dbReference>
<protein>
    <recommendedName>
        <fullName evidence="12">Transmembrane protein</fullName>
    </recommendedName>
</protein>
<dbReference type="GO" id="GO:0005789">
    <property type="term" value="C:endoplasmic reticulum membrane"/>
    <property type="evidence" value="ECO:0007669"/>
    <property type="project" value="UniProtKB-SubCell"/>
</dbReference>
<evidence type="ECO:0000256" key="6">
    <source>
        <dbReference type="ARBA" id="ARBA00023136"/>
    </source>
</evidence>
<evidence type="ECO:0000256" key="4">
    <source>
        <dbReference type="ARBA" id="ARBA00022824"/>
    </source>
</evidence>
<comment type="caution">
    <text evidence="11">The sequence shown here is derived from an EMBL/GenBank/DDBJ whole genome shotgun (WGS) entry which is preliminary data.</text>
</comment>